<proteinExistence type="predicted"/>
<dbReference type="InterPro" id="IPR036514">
    <property type="entry name" value="SGNH_hydro_sf"/>
</dbReference>
<dbReference type="EMBL" id="CP155618">
    <property type="protein sequence ID" value="XBL14348.1"/>
    <property type="molecule type" value="Genomic_DNA"/>
</dbReference>
<gene>
    <name evidence="2" type="ORF">QLS71_018820</name>
</gene>
<evidence type="ECO:0000313" key="3">
    <source>
        <dbReference type="Proteomes" id="UP001224325"/>
    </source>
</evidence>
<name>A0AAU7EGC1_9FLAO</name>
<accession>A0AAU7EGC1</accession>
<dbReference type="Proteomes" id="UP001224325">
    <property type="component" value="Chromosome"/>
</dbReference>
<dbReference type="InterPro" id="IPR013830">
    <property type="entry name" value="SGNH_hydro"/>
</dbReference>
<dbReference type="Gene3D" id="3.40.50.1110">
    <property type="entry name" value="SGNH hydrolase"/>
    <property type="match status" value="1"/>
</dbReference>
<reference evidence="2" key="1">
    <citation type="submission" date="2024-04" db="EMBL/GenBank/DDBJ databases">
        <title>Mariniflexile litorale, isolated from the shallow sediments of the Sea of Japan.</title>
        <authorList>
            <person name="Romanenko L."/>
            <person name="Isaeva M."/>
        </authorList>
    </citation>
    <scope>NUCLEOTIDE SEQUENCE [LARGE SCALE GENOMIC DNA]</scope>
    <source>
        <strain evidence="2">KMM 9835</strain>
    </source>
</reference>
<dbReference type="GO" id="GO:0004622">
    <property type="term" value="F:phosphatidylcholine lysophospholipase activity"/>
    <property type="evidence" value="ECO:0007669"/>
    <property type="project" value="TreeGrafter"/>
</dbReference>
<evidence type="ECO:0000259" key="1">
    <source>
        <dbReference type="Pfam" id="PF13472"/>
    </source>
</evidence>
<dbReference type="PANTHER" id="PTHR30383:SF5">
    <property type="entry name" value="SGNH HYDROLASE-TYPE ESTERASE DOMAIN-CONTAINING PROTEIN"/>
    <property type="match status" value="1"/>
</dbReference>
<protein>
    <submittedName>
        <fullName evidence="2">GDSL-type esterase/lipase family protein</fullName>
    </submittedName>
</protein>
<sequence>MKNLNILRFILILSITTYSLSAQIKVVCIGNSITEGWHGNPSYVPTLQKLLGTDYIVENNGKSGATLLKKGNKPYYMQDAFSRALKSNADIITIMLGTNDTKSQNWDNYKSEFKSDYESLIDTLQSTNKNAKIFLVIPVPVCKDNYGIRNDILNLEIPIINEIADEKGLSVIDANTPLLSSCNYFNDGVHPNDLGAKAIAKMIYQNISK</sequence>
<dbReference type="Pfam" id="PF13472">
    <property type="entry name" value="Lipase_GDSL_2"/>
    <property type="match status" value="1"/>
</dbReference>
<dbReference type="RefSeq" id="WP_308992185.1">
    <property type="nucleotide sequence ID" value="NZ_CP155618.1"/>
</dbReference>
<dbReference type="SUPFAM" id="SSF52266">
    <property type="entry name" value="SGNH hydrolase"/>
    <property type="match status" value="1"/>
</dbReference>
<dbReference type="PANTHER" id="PTHR30383">
    <property type="entry name" value="THIOESTERASE 1/PROTEASE 1/LYSOPHOSPHOLIPASE L1"/>
    <property type="match status" value="1"/>
</dbReference>
<organism evidence="2 3">
    <name type="scientific">Mariniflexile litorale</name>
    <dbReference type="NCBI Taxonomy" id="3045158"/>
    <lineage>
        <taxon>Bacteria</taxon>
        <taxon>Pseudomonadati</taxon>
        <taxon>Bacteroidota</taxon>
        <taxon>Flavobacteriia</taxon>
        <taxon>Flavobacteriales</taxon>
        <taxon>Flavobacteriaceae</taxon>
        <taxon>Mariniflexile</taxon>
    </lineage>
</organism>
<keyword evidence="3" id="KW-1185">Reference proteome</keyword>
<evidence type="ECO:0000313" key="2">
    <source>
        <dbReference type="EMBL" id="XBL14348.1"/>
    </source>
</evidence>
<dbReference type="InterPro" id="IPR051532">
    <property type="entry name" value="Ester_Hydrolysis_Enzymes"/>
</dbReference>
<dbReference type="AlphaFoldDB" id="A0AAU7EGC1"/>
<feature type="domain" description="SGNH hydrolase-type esterase" evidence="1">
    <location>
        <begin position="28"/>
        <end position="197"/>
    </location>
</feature>
<dbReference type="KEGG" id="mlil:QLS71_018820"/>